<evidence type="ECO:0000313" key="3">
    <source>
        <dbReference type="EMBL" id="AVX05466.1"/>
    </source>
</evidence>
<dbReference type="RefSeq" id="WP_117396349.1">
    <property type="nucleotide sequence ID" value="NZ_CP021330.1"/>
</dbReference>
<dbReference type="InterPro" id="IPR029058">
    <property type="entry name" value="AB_hydrolase_fold"/>
</dbReference>
<dbReference type="Gene3D" id="3.40.50.1820">
    <property type="entry name" value="alpha/beta hydrolase"/>
    <property type="match status" value="1"/>
</dbReference>
<dbReference type="Pfam" id="PF20434">
    <property type="entry name" value="BD-FAE"/>
    <property type="match status" value="1"/>
</dbReference>
<keyword evidence="1" id="KW-0378">Hydrolase</keyword>
<dbReference type="KEGG" id="mmyr:MXMO3_02958"/>
<accession>A0A2R4MHX0</accession>
<dbReference type="InterPro" id="IPR050300">
    <property type="entry name" value="GDXG_lipolytic_enzyme"/>
</dbReference>
<dbReference type="PANTHER" id="PTHR48081">
    <property type="entry name" value="AB HYDROLASE SUPERFAMILY PROTEIN C4A8.06C"/>
    <property type="match status" value="1"/>
</dbReference>
<dbReference type="GO" id="GO:0016787">
    <property type="term" value="F:hydrolase activity"/>
    <property type="evidence" value="ECO:0007669"/>
    <property type="project" value="UniProtKB-KW"/>
</dbReference>
<protein>
    <submittedName>
        <fullName evidence="3">Arylformamidase</fullName>
    </submittedName>
</protein>
<dbReference type="SUPFAM" id="SSF53474">
    <property type="entry name" value="alpha/beta-Hydrolases"/>
    <property type="match status" value="1"/>
</dbReference>
<dbReference type="PANTHER" id="PTHR48081:SF33">
    <property type="entry name" value="KYNURENINE FORMAMIDASE"/>
    <property type="match status" value="1"/>
</dbReference>
<reference evidence="3 4" key="1">
    <citation type="submission" date="2017-05" db="EMBL/GenBank/DDBJ databases">
        <title>Genome Analysis of Maritalea myrionectae HL2708#5.</title>
        <authorList>
            <consortium name="Cotde Inc.-PKNU"/>
            <person name="Jang D."/>
            <person name="Oh H.-M."/>
        </authorList>
    </citation>
    <scope>NUCLEOTIDE SEQUENCE [LARGE SCALE GENOMIC DNA]</scope>
    <source>
        <strain evidence="3 4">HL2708#5</strain>
    </source>
</reference>
<dbReference type="Proteomes" id="UP000258927">
    <property type="component" value="Chromosome"/>
</dbReference>
<evidence type="ECO:0000259" key="2">
    <source>
        <dbReference type="Pfam" id="PF20434"/>
    </source>
</evidence>
<dbReference type="AlphaFoldDB" id="A0A2R4MHX0"/>
<sequence>MRDGLPNWTTPSDWDDAYANSAYIENSDSYVKYWAKASAQFREEMDAAGRAELDLAYGDAQREKLDLFMPEGTPKGLFVFVHGGYWLSFDKSAWSHLAKGALAHGWAVALPSYTLAPEARISTMTQQIGAAILYAATKVEGPIRISGHSAGGHLVSRMMCADTPLSKEVQSRLKHVVSLSGLHDLRPLLNTRMNEGLQLDLAEARAESAALLEPLADVRLTCWVGADERPEFLRQNQLLANVWTGLGVETNAVEAPHKHHFDVIADLEEPDSALTKLVVGANEK</sequence>
<keyword evidence="4" id="KW-1185">Reference proteome</keyword>
<dbReference type="InterPro" id="IPR049492">
    <property type="entry name" value="BD-FAE-like_dom"/>
</dbReference>
<evidence type="ECO:0000313" key="4">
    <source>
        <dbReference type="Proteomes" id="UP000258927"/>
    </source>
</evidence>
<gene>
    <name evidence="3" type="ORF">MXMO3_02958</name>
</gene>
<dbReference type="EMBL" id="CP021330">
    <property type="protein sequence ID" value="AVX05466.1"/>
    <property type="molecule type" value="Genomic_DNA"/>
</dbReference>
<dbReference type="STRING" id="1122213.GCA_000423365_00599"/>
<evidence type="ECO:0000256" key="1">
    <source>
        <dbReference type="ARBA" id="ARBA00022801"/>
    </source>
</evidence>
<proteinExistence type="predicted"/>
<organism evidence="3 4">
    <name type="scientific">Maritalea myrionectae</name>
    <dbReference type="NCBI Taxonomy" id="454601"/>
    <lineage>
        <taxon>Bacteria</taxon>
        <taxon>Pseudomonadati</taxon>
        <taxon>Pseudomonadota</taxon>
        <taxon>Alphaproteobacteria</taxon>
        <taxon>Hyphomicrobiales</taxon>
        <taxon>Devosiaceae</taxon>
        <taxon>Maritalea</taxon>
    </lineage>
</organism>
<feature type="domain" description="BD-FAE-like" evidence="2">
    <location>
        <begin position="65"/>
        <end position="193"/>
    </location>
</feature>
<name>A0A2R4MHX0_9HYPH</name>